<evidence type="ECO:0000313" key="8">
    <source>
        <dbReference type="EMBL" id="MBB4909237.1"/>
    </source>
</evidence>
<accession>A0A7W7VGA6</accession>
<protein>
    <submittedName>
        <fullName evidence="8">Tagatose 6-phosphate kinase</fullName>
        <ecNumber evidence="8">2.7.1.144</ecNumber>
    </submittedName>
</protein>
<dbReference type="PROSITE" id="PS00583">
    <property type="entry name" value="PFKB_KINASES_1"/>
    <property type="match status" value="1"/>
</dbReference>
<evidence type="ECO:0000313" key="9">
    <source>
        <dbReference type="Proteomes" id="UP000520767"/>
    </source>
</evidence>
<dbReference type="EC" id="2.7.1.144" evidence="8"/>
<keyword evidence="5" id="KW-0067">ATP-binding</keyword>
<dbReference type="Pfam" id="PF00294">
    <property type="entry name" value="PfkB"/>
    <property type="match status" value="1"/>
</dbReference>
<keyword evidence="3" id="KW-0547">Nucleotide-binding</keyword>
<feature type="domain" description="Carbohydrate kinase PfkB" evidence="7">
    <location>
        <begin position="36"/>
        <end position="291"/>
    </location>
</feature>
<dbReference type="InterPro" id="IPR002173">
    <property type="entry name" value="Carboh/pur_kinase_PfkB_CS"/>
</dbReference>
<name>A0A7W7VGA6_9PSEU</name>
<dbReference type="SUPFAM" id="SSF53613">
    <property type="entry name" value="Ribokinase-like"/>
    <property type="match status" value="1"/>
</dbReference>
<dbReference type="GO" id="GO:0009024">
    <property type="term" value="F:tagatose-6-phosphate kinase activity"/>
    <property type="evidence" value="ECO:0007669"/>
    <property type="project" value="UniProtKB-EC"/>
</dbReference>
<comment type="caution">
    <text evidence="8">The sequence shown here is derived from an EMBL/GenBank/DDBJ whole genome shotgun (WGS) entry which is preliminary data.</text>
</comment>
<evidence type="ECO:0000259" key="7">
    <source>
        <dbReference type="Pfam" id="PF00294"/>
    </source>
</evidence>
<keyword evidence="4 8" id="KW-0418">Kinase</keyword>
<dbReference type="InterPro" id="IPR011611">
    <property type="entry name" value="PfkB_dom"/>
</dbReference>
<dbReference type="GO" id="GO:0005524">
    <property type="term" value="F:ATP binding"/>
    <property type="evidence" value="ECO:0007669"/>
    <property type="project" value="UniProtKB-KW"/>
</dbReference>
<evidence type="ECO:0000256" key="1">
    <source>
        <dbReference type="ARBA" id="ARBA00010688"/>
    </source>
</evidence>
<dbReference type="InterPro" id="IPR017583">
    <property type="entry name" value="Tagatose/fructose_Pkinase"/>
</dbReference>
<evidence type="ECO:0000256" key="4">
    <source>
        <dbReference type="ARBA" id="ARBA00022777"/>
    </source>
</evidence>
<dbReference type="GO" id="GO:0005829">
    <property type="term" value="C:cytosol"/>
    <property type="evidence" value="ECO:0007669"/>
    <property type="project" value="TreeGrafter"/>
</dbReference>
<dbReference type="InterPro" id="IPR029056">
    <property type="entry name" value="Ribokinase-like"/>
</dbReference>
<dbReference type="GO" id="GO:0008443">
    <property type="term" value="F:phosphofructokinase activity"/>
    <property type="evidence" value="ECO:0007669"/>
    <property type="project" value="TreeGrafter"/>
</dbReference>
<gene>
    <name evidence="8" type="ORF">FHR82_005490</name>
</gene>
<evidence type="ECO:0000256" key="2">
    <source>
        <dbReference type="ARBA" id="ARBA00022679"/>
    </source>
</evidence>
<dbReference type="PANTHER" id="PTHR46566:SF5">
    <property type="entry name" value="1-PHOSPHOFRUCTOKINASE"/>
    <property type="match status" value="1"/>
</dbReference>
<dbReference type="NCBIfam" id="TIGR03168">
    <property type="entry name" value="1-PFK"/>
    <property type="match status" value="1"/>
</dbReference>
<dbReference type="PIRSF" id="PIRSF000535">
    <property type="entry name" value="1PFK/6PFK/LacC"/>
    <property type="match status" value="1"/>
</dbReference>
<keyword evidence="9" id="KW-1185">Reference proteome</keyword>
<dbReference type="CDD" id="cd01164">
    <property type="entry name" value="FruK_PfkB_like"/>
    <property type="match status" value="1"/>
</dbReference>
<sequence>MSGANDRTQDRRPGAREGAPILTVTLNAALDVTYQVPALRLGHTHRPTAVDVRAGGKGVNVSRVLHALGHETMVTGLVGGDTGTAIRADVLLAGLREALFDMASPSRRTVTIVSDGTATAVNEPGPRVSISDWADFVGGYHALAARASAVVLSGSLPPGLPDDAYAQLIRATSTPVILDTSGPPLLAGIAARPSVVTPNVHELTAATGLDDPAAAARALLDRGAHAVVATLGPDGLVAVTHEGSWRVRVPEELHGNPTGAGDACVAALAAGQALEWPHRLAEAVAVSAAAVPCPLAGDIDPDTYARLRPAITVEALDAHADR</sequence>
<keyword evidence="2 6" id="KW-0808">Transferase</keyword>
<dbReference type="Gene3D" id="3.40.1190.20">
    <property type="match status" value="1"/>
</dbReference>
<evidence type="ECO:0000256" key="3">
    <source>
        <dbReference type="ARBA" id="ARBA00022741"/>
    </source>
</evidence>
<dbReference type="PANTHER" id="PTHR46566">
    <property type="entry name" value="1-PHOSPHOFRUCTOKINASE-RELATED"/>
    <property type="match status" value="1"/>
</dbReference>
<reference evidence="8 9" key="1">
    <citation type="submission" date="2020-08" db="EMBL/GenBank/DDBJ databases">
        <title>Genomic Encyclopedia of Type Strains, Phase III (KMG-III): the genomes of soil and plant-associated and newly described type strains.</title>
        <authorList>
            <person name="Whitman W."/>
        </authorList>
    </citation>
    <scope>NUCLEOTIDE SEQUENCE [LARGE SCALE GENOMIC DNA]</scope>
    <source>
        <strain evidence="8 9">CECT 8960</strain>
    </source>
</reference>
<dbReference type="RefSeq" id="WP_184813260.1">
    <property type="nucleotide sequence ID" value="NZ_JACHJQ010000005.1"/>
</dbReference>
<proteinExistence type="inferred from homology"/>
<dbReference type="AlphaFoldDB" id="A0A7W7VGA6"/>
<evidence type="ECO:0000256" key="6">
    <source>
        <dbReference type="PIRNR" id="PIRNR000535"/>
    </source>
</evidence>
<evidence type="ECO:0000256" key="5">
    <source>
        <dbReference type="ARBA" id="ARBA00022840"/>
    </source>
</evidence>
<dbReference type="Proteomes" id="UP000520767">
    <property type="component" value="Unassembled WGS sequence"/>
</dbReference>
<organism evidence="8 9">
    <name type="scientific">Actinophytocola algeriensis</name>
    <dbReference type="NCBI Taxonomy" id="1768010"/>
    <lineage>
        <taxon>Bacteria</taxon>
        <taxon>Bacillati</taxon>
        <taxon>Actinomycetota</taxon>
        <taxon>Actinomycetes</taxon>
        <taxon>Pseudonocardiales</taxon>
        <taxon>Pseudonocardiaceae</taxon>
    </lineage>
</organism>
<comment type="similarity">
    <text evidence="1">Belongs to the carbohydrate kinase PfkB family.</text>
</comment>
<dbReference type="EMBL" id="JACHJQ010000005">
    <property type="protein sequence ID" value="MBB4909237.1"/>
    <property type="molecule type" value="Genomic_DNA"/>
</dbReference>